<dbReference type="OrthoDB" id="9824201at2"/>
<reference evidence="1 2" key="1">
    <citation type="journal article" date="2012" name="J. Bacteriol.">
        <title>Complete genome sequence of Mycoplasma haemocanis strain Illinois.</title>
        <authorList>
            <person name="do Nascimento N.C."/>
            <person name="Guimaraes A.M."/>
            <person name="Santos A.P."/>
            <person name="Sanmiguel P.J."/>
            <person name="Messick J.B."/>
        </authorList>
    </citation>
    <scope>NUCLEOTIDE SEQUENCE [LARGE SCALE GENOMIC DNA]</scope>
    <source>
        <strain evidence="1 2">Illinois</strain>
    </source>
</reference>
<dbReference type="AlphaFoldDB" id="H6N6N1"/>
<accession>H6N6N1</accession>
<protein>
    <submittedName>
        <fullName evidence="1">Uncharacterized protein</fullName>
    </submittedName>
</protein>
<dbReference type="Proteomes" id="UP000009135">
    <property type="component" value="Chromosome"/>
</dbReference>
<keyword evidence="2" id="KW-1185">Reference proteome</keyword>
<dbReference type="HOGENOM" id="CLU_098620_4_0_14"/>
<evidence type="ECO:0000313" key="1">
    <source>
        <dbReference type="EMBL" id="AEW45303.1"/>
    </source>
</evidence>
<evidence type="ECO:0000313" key="2">
    <source>
        <dbReference type="Proteomes" id="UP000009135"/>
    </source>
</evidence>
<dbReference type="STRING" id="1111676.MHC_02185"/>
<name>H6N6N1_MYCHN</name>
<organism evidence="1 2">
    <name type="scientific">Mycoplasma haemocanis (strain Illinois)</name>
    <dbReference type="NCBI Taxonomy" id="1111676"/>
    <lineage>
        <taxon>Bacteria</taxon>
        <taxon>Bacillati</taxon>
        <taxon>Mycoplasmatota</taxon>
        <taxon>Mollicutes</taxon>
        <taxon>Mycoplasmataceae</taxon>
        <taxon>Mycoplasma</taxon>
    </lineage>
</organism>
<gene>
    <name evidence="1" type="ordered locus">MHC_02185</name>
</gene>
<dbReference type="EMBL" id="CP003199">
    <property type="protein sequence ID" value="AEW45303.1"/>
    <property type="molecule type" value="Genomic_DNA"/>
</dbReference>
<dbReference type="KEGG" id="mhe:MHC_02185"/>
<proteinExistence type="predicted"/>
<sequence length="202" mass="22921">MEFTSFKLMGVLGTTAVTSAGVYGVYHFSGGSNLTVKDHLLSTLAGQKVFIGDYSQRSSFKVKYDSFQRKPKKDDKDLPFDQLELWCKEKSAVGYYGSNVQLNSDIETYCFFNVKTLLQELKGRVLKSDKGESDQEWVTAWKHYNTKKVEMKLEVKTSDNKLNGSTDSEGGKALYVWCTETANKKMYEADSLLPAFKEWCTK</sequence>